<dbReference type="AlphaFoldDB" id="A0A835XZW0"/>
<proteinExistence type="predicted"/>
<keyword evidence="4" id="KW-1185">Reference proteome</keyword>
<feature type="compositionally biased region" description="Pro residues" evidence="1">
    <location>
        <begin position="106"/>
        <end position="149"/>
    </location>
</feature>
<evidence type="ECO:0000256" key="1">
    <source>
        <dbReference type="SAM" id="MobiDB-lite"/>
    </source>
</evidence>
<feature type="region of interest" description="Disordered" evidence="1">
    <location>
        <begin position="101"/>
        <end position="222"/>
    </location>
</feature>
<dbReference type="OrthoDB" id="538385at2759"/>
<dbReference type="Proteomes" id="UP000612055">
    <property type="component" value="Unassembled WGS sequence"/>
</dbReference>
<organism evidence="3 4">
    <name type="scientific">Edaphochlamys debaryana</name>
    <dbReference type="NCBI Taxonomy" id="47281"/>
    <lineage>
        <taxon>Eukaryota</taxon>
        <taxon>Viridiplantae</taxon>
        <taxon>Chlorophyta</taxon>
        <taxon>core chlorophytes</taxon>
        <taxon>Chlorophyceae</taxon>
        <taxon>CS clade</taxon>
        <taxon>Chlamydomonadales</taxon>
        <taxon>Chlamydomonadales incertae sedis</taxon>
        <taxon>Edaphochlamys</taxon>
    </lineage>
</organism>
<keyword evidence="2" id="KW-0732">Signal</keyword>
<comment type="caution">
    <text evidence="3">The sequence shown here is derived from an EMBL/GenBank/DDBJ whole genome shotgun (WGS) entry which is preliminary data.</text>
</comment>
<dbReference type="EMBL" id="JAEHOE010000033">
    <property type="protein sequence ID" value="KAG2494087.1"/>
    <property type="molecule type" value="Genomic_DNA"/>
</dbReference>
<feature type="signal peptide" evidence="2">
    <location>
        <begin position="1"/>
        <end position="17"/>
    </location>
</feature>
<sequence>MLLRRLTACRWICCASAACSPVGCSANATAEGNACLEATTSTYTVAYMGGTTLPLQIHDGSLAGNNSCSGGFGYGADQCCSGGGVSNCGTAASVCSTTAPIQGLDIPPPPSPPPPSPPPPQPAPAEPSPSQPAAQPPSSQPPTSQPPAAQPASSEPPTSPQPRAPQPAASQPAPQPAAPEPSSSYPPPSPAPLVCNGDTAWLAPASTGPAQPGQTIPAYTTPPLTATSPPVAFNWYPIQTLLPSNQRWGGYFTLPSPPIGTTYTSFVPIPASGSQLYACAGCSSNDPANGYYLGGAALAVTTISATQAVATCTIRIASPGGSGTPVVSVTNSHFYASYLPLDTASPGSFPPSTTSPALPQGEGSTITIRGDVQGGPRPTTNPVVYLACHLDATTCS</sequence>
<feature type="compositionally biased region" description="Pro residues" evidence="1">
    <location>
        <begin position="173"/>
        <end position="191"/>
    </location>
</feature>
<evidence type="ECO:0000313" key="4">
    <source>
        <dbReference type="Proteomes" id="UP000612055"/>
    </source>
</evidence>
<evidence type="ECO:0000313" key="3">
    <source>
        <dbReference type="EMBL" id="KAG2494087.1"/>
    </source>
</evidence>
<protein>
    <submittedName>
        <fullName evidence="3">Uncharacterized protein</fullName>
    </submittedName>
</protein>
<reference evidence="3" key="1">
    <citation type="journal article" date="2020" name="bioRxiv">
        <title>Comparative genomics of Chlamydomonas.</title>
        <authorList>
            <person name="Craig R.J."/>
            <person name="Hasan A.R."/>
            <person name="Ness R.W."/>
            <person name="Keightley P.D."/>
        </authorList>
    </citation>
    <scope>NUCLEOTIDE SEQUENCE</scope>
    <source>
        <strain evidence="3">CCAP 11/70</strain>
    </source>
</reference>
<evidence type="ECO:0000256" key="2">
    <source>
        <dbReference type="SAM" id="SignalP"/>
    </source>
</evidence>
<feature type="compositionally biased region" description="Polar residues" evidence="1">
    <location>
        <begin position="208"/>
        <end position="222"/>
    </location>
</feature>
<accession>A0A835XZW0</accession>
<name>A0A835XZW0_9CHLO</name>
<gene>
    <name evidence="3" type="ORF">HYH03_007727</name>
</gene>
<feature type="chain" id="PRO_5032895482" evidence="2">
    <location>
        <begin position="18"/>
        <end position="396"/>
    </location>
</feature>